<dbReference type="GO" id="GO:0046872">
    <property type="term" value="F:metal ion binding"/>
    <property type="evidence" value="ECO:0007669"/>
    <property type="project" value="UniProtKB-KW"/>
</dbReference>
<dbReference type="Pfam" id="PF02467">
    <property type="entry name" value="Whib"/>
    <property type="match status" value="1"/>
</dbReference>
<evidence type="ECO:0000256" key="5">
    <source>
        <dbReference type="ARBA" id="ARBA00023004"/>
    </source>
</evidence>
<evidence type="ECO:0000256" key="10">
    <source>
        <dbReference type="ARBA" id="ARBA00023163"/>
    </source>
</evidence>
<gene>
    <name evidence="11" type="primary">whiB</name>
    <name evidence="13" type="ORF">SAV14893_008150</name>
</gene>
<evidence type="ECO:0000256" key="3">
    <source>
        <dbReference type="ARBA" id="ARBA00022485"/>
    </source>
</evidence>
<evidence type="ECO:0000256" key="6">
    <source>
        <dbReference type="ARBA" id="ARBA00023014"/>
    </source>
</evidence>
<feature type="binding site" evidence="11">
    <location>
        <position position="98"/>
    </location>
    <ligand>
        <name>[4Fe-4S] cluster</name>
        <dbReference type="ChEBI" id="CHEBI:49883"/>
    </ligand>
</feature>
<keyword evidence="5 11" id="KW-0408">Iron</keyword>
<feature type="binding site" evidence="11">
    <location>
        <position position="72"/>
    </location>
    <ligand>
        <name>[4Fe-4S] cluster</name>
        <dbReference type="ChEBI" id="CHEBI:49883"/>
    </ligand>
</feature>
<dbReference type="GO" id="GO:0047134">
    <property type="term" value="F:protein-disulfide reductase [NAD(P)H] activity"/>
    <property type="evidence" value="ECO:0007669"/>
    <property type="project" value="TreeGrafter"/>
</dbReference>
<keyword evidence="6 11" id="KW-0411">Iron-sulfur</keyword>
<comment type="caution">
    <text evidence="13">The sequence shown here is derived from an EMBL/GenBank/DDBJ whole genome shotgun (WGS) entry which is preliminary data.</text>
</comment>
<dbReference type="GO" id="GO:0003677">
    <property type="term" value="F:DNA binding"/>
    <property type="evidence" value="ECO:0007669"/>
    <property type="project" value="UniProtKB-UniRule"/>
</dbReference>
<dbReference type="PANTHER" id="PTHR38839">
    <property type="entry name" value="TRANSCRIPTIONAL REGULATOR WHID-RELATED"/>
    <property type="match status" value="1"/>
</dbReference>
<protein>
    <recommendedName>
        <fullName evidence="11">Transcriptional regulator WhiB</fullName>
    </recommendedName>
</protein>
<dbReference type="EMBL" id="BJHX01000001">
    <property type="protein sequence ID" value="GDY61422.1"/>
    <property type="molecule type" value="Genomic_DNA"/>
</dbReference>
<dbReference type="GO" id="GO:0005737">
    <property type="term" value="C:cytoplasm"/>
    <property type="evidence" value="ECO:0007669"/>
    <property type="project" value="UniProtKB-SubCell"/>
</dbReference>
<sequence length="134" mass="14717">MFLPTPRAAVFSGTGGTIINACDSHVRGRTPPPEHDVDPALIERFSPPGTISPMHTETITSPDIAWQEEALCAQTGADFFFPEPGSSVREAKRICGLCEIRSACLEYALTNDERFGVWGGLSEKERLSLRRDPR</sequence>
<comment type="function">
    <text evidence="11">Acts as a transcriptional regulator. Probably redox-responsive. The apo- but not holo-form probably binds DNA.</text>
</comment>
<keyword evidence="11" id="KW-0963">Cytoplasm</keyword>
<proteinExistence type="inferred from homology"/>
<evidence type="ECO:0000256" key="9">
    <source>
        <dbReference type="ARBA" id="ARBA00023157"/>
    </source>
</evidence>
<dbReference type="AlphaFoldDB" id="A0A4D4LJA2"/>
<dbReference type="PROSITE" id="PS51674">
    <property type="entry name" value="4FE4S_WBL"/>
    <property type="match status" value="1"/>
</dbReference>
<reference evidence="13 14" key="1">
    <citation type="submission" date="2019-04" db="EMBL/GenBank/DDBJ databases">
        <title>Draft genome sequences of Streptomyces avermitilis NBRC 14893.</title>
        <authorList>
            <person name="Komaki H."/>
            <person name="Tamura T."/>
            <person name="Hosoyama A."/>
        </authorList>
    </citation>
    <scope>NUCLEOTIDE SEQUENCE [LARGE SCALE GENOMIC DNA]</scope>
    <source>
        <strain evidence="13 14">NBRC 14893</strain>
    </source>
</reference>
<dbReference type="GO" id="GO:0051539">
    <property type="term" value="F:4 iron, 4 sulfur cluster binding"/>
    <property type="evidence" value="ECO:0007669"/>
    <property type="project" value="UniProtKB-UniRule"/>
</dbReference>
<keyword evidence="4 11" id="KW-0479">Metal-binding</keyword>
<evidence type="ECO:0000313" key="14">
    <source>
        <dbReference type="Proteomes" id="UP000302139"/>
    </source>
</evidence>
<dbReference type="Proteomes" id="UP000302139">
    <property type="component" value="Unassembled WGS sequence"/>
</dbReference>
<dbReference type="InterPro" id="IPR003482">
    <property type="entry name" value="Whib"/>
</dbReference>
<keyword evidence="3 11" id="KW-0004">4Fe-4S</keyword>
<evidence type="ECO:0000313" key="13">
    <source>
        <dbReference type="EMBL" id="GDY61422.1"/>
    </source>
</evidence>
<dbReference type="GO" id="GO:0035731">
    <property type="term" value="F:dinitrosyl-iron complex binding"/>
    <property type="evidence" value="ECO:0007669"/>
    <property type="project" value="UniProtKB-UniRule"/>
</dbReference>
<evidence type="ECO:0000259" key="12">
    <source>
        <dbReference type="PROSITE" id="PS51674"/>
    </source>
</evidence>
<dbReference type="InterPro" id="IPR034768">
    <property type="entry name" value="4FE4S_WBL"/>
</dbReference>
<evidence type="ECO:0000256" key="1">
    <source>
        <dbReference type="ARBA" id="ARBA00004496"/>
    </source>
</evidence>
<evidence type="ECO:0000256" key="7">
    <source>
        <dbReference type="ARBA" id="ARBA00023015"/>
    </source>
</evidence>
<comment type="similarity">
    <text evidence="2 11">Belongs to the WhiB family.</text>
</comment>
<comment type="PTM">
    <text evidence="11">The Fe-S cluster can be nitrosylated by nitric oxide (NO).</text>
</comment>
<organism evidence="13 14">
    <name type="scientific">Streptomyces avermitilis</name>
    <dbReference type="NCBI Taxonomy" id="33903"/>
    <lineage>
        <taxon>Bacteria</taxon>
        <taxon>Bacillati</taxon>
        <taxon>Actinomycetota</taxon>
        <taxon>Actinomycetes</taxon>
        <taxon>Kitasatosporales</taxon>
        <taxon>Streptomycetaceae</taxon>
        <taxon>Streptomyces</taxon>
    </lineage>
</organism>
<evidence type="ECO:0000256" key="4">
    <source>
        <dbReference type="ARBA" id="ARBA00022723"/>
    </source>
</evidence>
<comment type="cofactor">
    <cofactor evidence="11">
        <name>[4Fe-4S] cluster</name>
        <dbReference type="ChEBI" id="CHEBI:49883"/>
    </cofactor>
    <text evidence="11">Binds 1 [4Fe-4S] cluster per subunit. Following nitrosylation of the [4Fe-4S] cluster binds 1 [4Fe-8(NO)] cluster per subunit.</text>
</comment>
<keyword evidence="10 11" id="KW-0804">Transcription</keyword>
<dbReference type="PANTHER" id="PTHR38839:SF4">
    <property type="entry name" value="TRANSCRIPTIONAL REGULATOR WHIB"/>
    <property type="match status" value="1"/>
</dbReference>
<comment type="PTM">
    <text evidence="11">Upon Fe-S cluster removal intramolecular disulfide bonds are formed.</text>
</comment>
<dbReference type="HAMAP" id="MF_01479">
    <property type="entry name" value="WhiB"/>
    <property type="match status" value="1"/>
</dbReference>
<feature type="binding site" evidence="11">
    <location>
        <position position="95"/>
    </location>
    <ligand>
        <name>[4Fe-4S] cluster</name>
        <dbReference type="ChEBI" id="CHEBI:49883"/>
    </ligand>
</feature>
<evidence type="ECO:0000256" key="11">
    <source>
        <dbReference type="HAMAP-Rule" id="MF_01479"/>
    </source>
</evidence>
<evidence type="ECO:0000256" key="8">
    <source>
        <dbReference type="ARBA" id="ARBA00023125"/>
    </source>
</evidence>
<dbReference type="GO" id="GO:0045454">
    <property type="term" value="P:cell redox homeostasis"/>
    <property type="evidence" value="ECO:0007669"/>
    <property type="project" value="TreeGrafter"/>
</dbReference>
<comment type="subcellular location">
    <subcellularLocation>
        <location evidence="1 11">Cytoplasm</location>
    </subcellularLocation>
</comment>
<name>A0A4D4LJA2_STRAX</name>
<keyword evidence="9 11" id="KW-1015">Disulfide bond</keyword>
<keyword evidence="7 11" id="KW-0805">Transcription regulation</keyword>
<dbReference type="GO" id="GO:0045892">
    <property type="term" value="P:negative regulation of DNA-templated transcription"/>
    <property type="evidence" value="ECO:0007669"/>
    <property type="project" value="TreeGrafter"/>
</dbReference>
<feature type="domain" description="4Fe-4S Wbl-type" evidence="12">
    <location>
        <begin position="71"/>
        <end position="128"/>
    </location>
</feature>
<feature type="binding site" evidence="11">
    <location>
        <position position="104"/>
    </location>
    <ligand>
        <name>[4Fe-4S] cluster</name>
        <dbReference type="ChEBI" id="CHEBI:49883"/>
    </ligand>
</feature>
<evidence type="ECO:0000256" key="2">
    <source>
        <dbReference type="ARBA" id="ARBA00006597"/>
    </source>
</evidence>
<keyword evidence="8 11" id="KW-0238">DNA-binding</keyword>
<accession>A0A4D4LJA2</accession>